<gene>
    <name evidence="2" type="ORF">J1N35_014035</name>
</gene>
<organism evidence="2 3">
    <name type="scientific">Gossypium stocksii</name>
    <dbReference type="NCBI Taxonomy" id="47602"/>
    <lineage>
        <taxon>Eukaryota</taxon>
        <taxon>Viridiplantae</taxon>
        <taxon>Streptophyta</taxon>
        <taxon>Embryophyta</taxon>
        <taxon>Tracheophyta</taxon>
        <taxon>Spermatophyta</taxon>
        <taxon>Magnoliopsida</taxon>
        <taxon>eudicotyledons</taxon>
        <taxon>Gunneridae</taxon>
        <taxon>Pentapetalae</taxon>
        <taxon>rosids</taxon>
        <taxon>malvids</taxon>
        <taxon>Malvales</taxon>
        <taxon>Malvaceae</taxon>
        <taxon>Malvoideae</taxon>
        <taxon>Gossypium</taxon>
    </lineage>
</organism>
<evidence type="ECO:0000313" key="2">
    <source>
        <dbReference type="EMBL" id="KAH1097114.1"/>
    </source>
</evidence>
<reference evidence="2 3" key="1">
    <citation type="journal article" date="2021" name="Plant Biotechnol. J.">
        <title>Multi-omics assisted identification of the key and species-specific regulatory components of drought-tolerant mechanisms in Gossypium stocksii.</title>
        <authorList>
            <person name="Yu D."/>
            <person name="Ke L."/>
            <person name="Zhang D."/>
            <person name="Wu Y."/>
            <person name="Sun Y."/>
            <person name="Mei J."/>
            <person name="Sun J."/>
            <person name="Sun Y."/>
        </authorList>
    </citation>
    <scope>NUCLEOTIDE SEQUENCE [LARGE SCALE GENOMIC DNA]</scope>
    <source>
        <strain evidence="3">cv. E1</strain>
        <tissue evidence="2">Leaf</tissue>
    </source>
</reference>
<evidence type="ECO:0000256" key="1">
    <source>
        <dbReference type="SAM" id="MobiDB-lite"/>
    </source>
</evidence>
<dbReference type="Proteomes" id="UP000828251">
    <property type="component" value="Unassembled WGS sequence"/>
</dbReference>
<name>A0A9D4A8X5_9ROSI</name>
<accession>A0A9D4A8X5</accession>
<dbReference type="AlphaFoldDB" id="A0A9D4A8X5"/>
<keyword evidence="3" id="KW-1185">Reference proteome</keyword>
<sequence>MYVGREVLKWDFDPNFLCYYTLCEMVMEAGYRAVKNFVYYEGGESNVGPNLGRSSDACAKSGEETSKGKGSKRGETNDEVLDASGGGTNYVDSSYLGSYGNDSDGEAVYRRS</sequence>
<proteinExistence type="predicted"/>
<dbReference type="EMBL" id="JAIQCV010000005">
    <property type="protein sequence ID" value="KAH1097114.1"/>
    <property type="molecule type" value="Genomic_DNA"/>
</dbReference>
<evidence type="ECO:0000313" key="3">
    <source>
        <dbReference type="Proteomes" id="UP000828251"/>
    </source>
</evidence>
<feature type="compositionally biased region" description="Basic and acidic residues" evidence="1">
    <location>
        <begin position="61"/>
        <end position="76"/>
    </location>
</feature>
<feature type="region of interest" description="Disordered" evidence="1">
    <location>
        <begin position="44"/>
        <end position="112"/>
    </location>
</feature>
<comment type="caution">
    <text evidence="2">The sequence shown here is derived from an EMBL/GenBank/DDBJ whole genome shotgun (WGS) entry which is preliminary data.</text>
</comment>
<protein>
    <submittedName>
        <fullName evidence="2">Uncharacterized protein</fullName>
    </submittedName>
</protein>